<evidence type="ECO:0000313" key="3">
    <source>
        <dbReference type="EMBL" id="CAE77119.1"/>
    </source>
</evidence>
<feature type="binding site" evidence="2">
    <location>
        <position position="40"/>
    </location>
    <ligand>
        <name>Fe cation</name>
        <dbReference type="ChEBI" id="CHEBI:24875"/>
        <label>1</label>
    </ligand>
</feature>
<dbReference type="AlphaFoldDB" id="Q6MTB7"/>
<dbReference type="eggNOG" id="COG1692">
    <property type="taxonomic scope" value="Bacteria"/>
</dbReference>
<feature type="binding site" evidence="2">
    <location>
        <position position="9"/>
    </location>
    <ligand>
        <name>Fe cation</name>
        <dbReference type="ChEBI" id="CHEBI:24875"/>
        <label>1</label>
    </ligand>
</feature>
<name>Q6MTB7_MYCMS</name>
<feature type="binding site" evidence="2">
    <location>
        <position position="177"/>
    </location>
    <ligand>
        <name>Fe cation</name>
        <dbReference type="ChEBI" id="CHEBI:24875"/>
        <label>1</label>
    </ligand>
</feature>
<dbReference type="PATRIC" id="fig|272632.4.peg.531"/>
<feature type="binding site" evidence="2">
    <location>
        <position position="175"/>
    </location>
    <ligand>
        <name>Fe cation</name>
        <dbReference type="ChEBI" id="CHEBI:24875"/>
        <label>2</label>
    </ligand>
</feature>
<feature type="binding site" evidence="2">
    <location>
        <position position="41"/>
    </location>
    <ligand>
        <name>Fe cation</name>
        <dbReference type="ChEBI" id="CHEBI:24875"/>
        <label>1</label>
    </ligand>
</feature>
<reference evidence="3 4" key="1">
    <citation type="journal article" date="2004" name="Genome Res.">
        <title>The genome sequence of Mycoplasma mycoides subsp. mycoides SC type strain PG1T, the causative agent of contagious bovine pleuropneumonia (CBPP).</title>
        <authorList>
            <person name="Westberg J."/>
            <person name="Persson A."/>
            <person name="Holmberg A."/>
            <person name="Goesmann A."/>
            <person name="Lundeberg J."/>
            <person name="Johansson K.-E."/>
            <person name="Pettersson B."/>
            <person name="Uhlen M."/>
        </authorList>
    </citation>
    <scope>NUCLEOTIDE SEQUENCE [LARGE SCALE GENOMIC DNA]</scope>
    <source>
        <strain evidence="3 4">PG1</strain>
    </source>
</reference>
<dbReference type="InterPro" id="IPR005235">
    <property type="entry name" value="YmdB-like"/>
</dbReference>
<feature type="binding site" evidence="2">
    <location>
        <position position="40"/>
    </location>
    <ligand>
        <name>Fe cation</name>
        <dbReference type="ChEBI" id="CHEBI:24875"/>
        <label>2</label>
    </ligand>
</feature>
<protein>
    <recommendedName>
        <fullName evidence="5">Metallophosphoesterase</fullName>
    </recommendedName>
</protein>
<feature type="binding site" evidence="2">
    <location>
        <position position="150"/>
    </location>
    <ligand>
        <name>Fe cation</name>
        <dbReference type="ChEBI" id="CHEBI:24875"/>
        <label>2</label>
    </ligand>
</feature>
<dbReference type="HOGENOM" id="CLU_068238_0_0_14"/>
<dbReference type="PANTHER" id="PTHR36303">
    <property type="entry name" value="2',3'-CYCLIC-NUCLEOTIDE 2'-PHOSPHODIESTERASE"/>
    <property type="match status" value="1"/>
</dbReference>
<accession>Q6MTB7</accession>
<dbReference type="SUPFAM" id="SSF56300">
    <property type="entry name" value="Metallo-dependent phosphatases"/>
    <property type="match status" value="1"/>
</dbReference>
<dbReference type="CDD" id="cd07382">
    <property type="entry name" value="MPP_DR1281"/>
    <property type="match status" value="1"/>
</dbReference>
<dbReference type="GO" id="GO:0046872">
    <property type="term" value="F:metal ion binding"/>
    <property type="evidence" value="ECO:0007669"/>
    <property type="project" value="UniProtKB-KW"/>
</dbReference>
<sequence length="258" mass="28857">MMKVLMIGDVYAKPGREMLEKHLKNIVDQNQIDFIVVNGENTTHGKSICKKHYDFYKSLNVDVITSGNHIFKNAEVLEYIKTTNDLLKPLNMSKHTPGNGYVIVKKNKKKIAVVSLMGQSFMDTVNNPYDALDEFLKTNTDFDILLVDFHAESTAEKIAFAFNYDGIITAFVGTHTHVMTADERLLPNKTAFISDIGMTGVIDSIIGVEVNDVIKRAKTGLPVKFNIATGKCWLNAVIIEIDDKTNKATSIKRLTIKD</sequence>
<keyword evidence="4" id="KW-1185">Reference proteome</keyword>
<dbReference type="InterPro" id="IPR029052">
    <property type="entry name" value="Metallo-depent_PP-like"/>
</dbReference>
<dbReference type="PIRSF" id="PIRSF004789">
    <property type="entry name" value="DR1281"/>
    <property type="match status" value="1"/>
</dbReference>
<dbReference type="KEGG" id="mmy:MSC_0491"/>
<keyword evidence="2" id="KW-0479">Metal-binding</keyword>
<dbReference type="PANTHER" id="PTHR36303:SF1">
    <property type="entry name" value="2',3'-CYCLIC-NUCLEOTIDE 2'-PHOSPHODIESTERASE"/>
    <property type="match status" value="1"/>
</dbReference>
<dbReference type="STRING" id="272632.MSC_0491"/>
<organism evidence="3 4">
    <name type="scientific">Mycoplasma mycoides subsp. mycoides SC (strain CCUG 32753 / NCTC 10114 / PG1)</name>
    <dbReference type="NCBI Taxonomy" id="272632"/>
    <lineage>
        <taxon>Bacteria</taxon>
        <taxon>Bacillati</taxon>
        <taxon>Mycoplasmatota</taxon>
        <taxon>Mollicutes</taxon>
        <taxon>Mycoplasmataceae</taxon>
        <taxon>Mycoplasma</taxon>
    </lineage>
</organism>
<feature type="binding site" evidence="2">
    <location>
        <position position="68"/>
    </location>
    <ligand>
        <name>Fe cation</name>
        <dbReference type="ChEBI" id="CHEBI:24875"/>
        <label>2</label>
    </ligand>
</feature>
<gene>
    <name evidence="3" type="ordered locus">MSC_0491</name>
</gene>
<evidence type="ECO:0000313" key="4">
    <source>
        <dbReference type="Proteomes" id="UP000001016"/>
    </source>
</evidence>
<dbReference type="EMBL" id="BX293980">
    <property type="protein sequence ID" value="CAE77119.1"/>
    <property type="molecule type" value="Genomic_DNA"/>
</dbReference>
<evidence type="ECO:0000256" key="2">
    <source>
        <dbReference type="PIRSR" id="PIRSR004789-51"/>
    </source>
</evidence>
<dbReference type="Pfam" id="PF13277">
    <property type="entry name" value="YmdB"/>
    <property type="match status" value="1"/>
</dbReference>
<feature type="active site" description="Proton donor" evidence="1">
    <location>
        <position position="69"/>
    </location>
</feature>
<evidence type="ECO:0008006" key="5">
    <source>
        <dbReference type="Google" id="ProtNLM"/>
    </source>
</evidence>
<proteinExistence type="predicted"/>
<dbReference type="GO" id="GO:0004113">
    <property type="term" value="F:2',3'-cyclic-nucleotide 3'-phosphodiesterase activity"/>
    <property type="evidence" value="ECO:0007669"/>
    <property type="project" value="TreeGrafter"/>
</dbReference>
<dbReference type="NCBIfam" id="TIGR00282">
    <property type="entry name" value="TIGR00282 family metallophosphoesterase"/>
    <property type="match status" value="1"/>
</dbReference>
<dbReference type="Gene3D" id="3.60.21.10">
    <property type="match status" value="1"/>
</dbReference>
<dbReference type="Proteomes" id="UP000001016">
    <property type="component" value="Chromosome"/>
</dbReference>
<evidence type="ECO:0000256" key="1">
    <source>
        <dbReference type="PIRSR" id="PIRSR004789-50"/>
    </source>
</evidence>